<dbReference type="SUPFAM" id="SSF161084">
    <property type="entry name" value="MAPEG domain-like"/>
    <property type="match status" value="1"/>
</dbReference>
<evidence type="ECO:0000256" key="4">
    <source>
        <dbReference type="ARBA" id="ARBA00023136"/>
    </source>
</evidence>
<protein>
    <recommendedName>
        <fullName evidence="7">MAPEG family protein</fullName>
    </recommendedName>
</protein>
<evidence type="ECO:0008006" key="7">
    <source>
        <dbReference type="Google" id="ProtNLM"/>
    </source>
</evidence>
<dbReference type="PANTHER" id="PTHR35371:SF1">
    <property type="entry name" value="BLR7753 PROTEIN"/>
    <property type="match status" value="1"/>
</dbReference>
<evidence type="ECO:0000313" key="6">
    <source>
        <dbReference type="EMBL" id="VAW00957.1"/>
    </source>
</evidence>
<dbReference type="Gene3D" id="1.20.120.550">
    <property type="entry name" value="Membrane associated eicosanoid/glutathione metabolism-like domain"/>
    <property type="match status" value="1"/>
</dbReference>
<dbReference type="PANTHER" id="PTHR35371">
    <property type="entry name" value="INNER MEMBRANE PROTEIN"/>
    <property type="match status" value="1"/>
</dbReference>
<dbReference type="GO" id="GO:0016020">
    <property type="term" value="C:membrane"/>
    <property type="evidence" value="ECO:0007669"/>
    <property type="project" value="UniProtKB-SubCell"/>
</dbReference>
<evidence type="ECO:0000256" key="3">
    <source>
        <dbReference type="ARBA" id="ARBA00022989"/>
    </source>
</evidence>
<gene>
    <name evidence="6" type="ORF">MNBD_ALPHA07-490</name>
</gene>
<name>A0A3B0SJ34_9ZZZZ</name>
<accession>A0A3B0SJ34</accession>
<dbReference type="InterPro" id="IPR023352">
    <property type="entry name" value="MAPEG-like_dom_sf"/>
</dbReference>
<evidence type="ECO:0000256" key="1">
    <source>
        <dbReference type="ARBA" id="ARBA00004370"/>
    </source>
</evidence>
<keyword evidence="2 5" id="KW-0812">Transmembrane</keyword>
<feature type="transmembrane region" description="Helical" evidence="5">
    <location>
        <begin position="102"/>
        <end position="127"/>
    </location>
</feature>
<dbReference type="Pfam" id="PF01124">
    <property type="entry name" value="MAPEG"/>
    <property type="match status" value="1"/>
</dbReference>
<reference evidence="6" key="1">
    <citation type="submission" date="2018-06" db="EMBL/GenBank/DDBJ databases">
        <authorList>
            <person name="Zhirakovskaya E."/>
        </authorList>
    </citation>
    <scope>NUCLEOTIDE SEQUENCE</scope>
</reference>
<dbReference type="InterPro" id="IPR001129">
    <property type="entry name" value="Membr-assoc_MAPEG"/>
</dbReference>
<dbReference type="EMBL" id="UOEG01000217">
    <property type="protein sequence ID" value="VAW00957.1"/>
    <property type="molecule type" value="Genomic_DNA"/>
</dbReference>
<proteinExistence type="predicted"/>
<feature type="non-terminal residue" evidence="6">
    <location>
        <position position="1"/>
    </location>
</feature>
<feature type="transmembrane region" description="Helical" evidence="5">
    <location>
        <begin position="6"/>
        <end position="24"/>
    </location>
</feature>
<keyword evidence="4 5" id="KW-0472">Membrane</keyword>
<organism evidence="6">
    <name type="scientific">hydrothermal vent metagenome</name>
    <dbReference type="NCBI Taxonomy" id="652676"/>
    <lineage>
        <taxon>unclassified sequences</taxon>
        <taxon>metagenomes</taxon>
        <taxon>ecological metagenomes</taxon>
    </lineage>
</organism>
<comment type="subcellular location">
    <subcellularLocation>
        <location evidence="1">Membrane</location>
    </subcellularLocation>
</comment>
<keyword evidence="3 5" id="KW-1133">Transmembrane helix</keyword>
<evidence type="ECO:0000256" key="5">
    <source>
        <dbReference type="SAM" id="Phobius"/>
    </source>
</evidence>
<sequence>LFREGIIQFSVILTALMVIPYAAYRLKRIGGLWQAFLRPLPGDDPFDDDWPHRAYRAHMNAFESLALFAPAVIAVQVSGANSHLTSLAAAVHFRARAAYAPFYYFSVPVLRTAAWFTGLAATLYLAFQIIL</sequence>
<dbReference type="AlphaFoldDB" id="A0A3B0SJ34"/>
<evidence type="ECO:0000256" key="2">
    <source>
        <dbReference type="ARBA" id="ARBA00022692"/>
    </source>
</evidence>